<accession>A0A1L3KF18</accession>
<dbReference type="GO" id="GO:0003968">
    <property type="term" value="F:RNA-directed RNA polymerase activity"/>
    <property type="evidence" value="ECO:0007669"/>
    <property type="project" value="UniProtKB-KW"/>
</dbReference>
<name>A0A1L3KF18_9VIRU</name>
<keyword evidence="2 5" id="KW-0548">Nucleotidyltransferase</keyword>
<evidence type="ECO:0000313" key="6">
    <source>
        <dbReference type="EMBL" id="APG75991.1"/>
    </source>
</evidence>
<protein>
    <recommendedName>
        <fullName evidence="5">RNA-directed RNA polymerase</fullName>
        <ecNumber evidence="5">2.7.7.48</ecNumber>
    </recommendedName>
</protein>
<keyword evidence="3 5" id="KW-0547">Nucleotide-binding</keyword>
<dbReference type="SUPFAM" id="SSF56672">
    <property type="entry name" value="DNA/RNA polymerases"/>
    <property type="match status" value="2"/>
</dbReference>
<keyword evidence="5" id="KW-0696">RNA-directed RNA polymerase</keyword>
<dbReference type="GO" id="GO:0000166">
    <property type="term" value="F:nucleotide binding"/>
    <property type="evidence" value="ECO:0007669"/>
    <property type="project" value="UniProtKB-KW"/>
</dbReference>
<proteinExistence type="predicted"/>
<dbReference type="EC" id="2.7.7.48" evidence="5"/>
<evidence type="ECO:0000256" key="4">
    <source>
        <dbReference type="ARBA" id="ARBA00048744"/>
    </source>
</evidence>
<sequence length="993" mass="112513">MSLIVDMIYDQTWDPRDLSSKTNNLFTYEELTPQDCFAFLAGFNKTPPRPLNQRRPIVPLDAAEACRLWRPRTRADTRNARLTLVDMWAHLSRETQHLLLGLDGLDLITITNLAVWSELWGRSQLEALWATGSLNDPQTMANSLSKLSAFVKRVPGSLRAKQMFCEASTLLGYVHEPWADFKFEDEVPRLAEGGRDHGPAWLDRFKESLDEVSSQAYIPSRFVSFEDFVKGGEWMTAGAASVGSVTWTWGEEKGRFKARKNMVTDIYSADEIWEMALNWDGTVPSRPFTKNELGKIRLAVSTGFPAYLNEAYLFKLFGGAYQGYTGITLDEKPLAGHNRMTRCVEAFANGYYGLPWDYKRFDHQVSTDEMEAMFDHIRQKVAHLLPASACLERDVLEKVRRSYRLNYMTPSESGVSSENWDYKPSKNGRILFAPPGHGKSEFMKKRFQLRIGDTDDWPDCDANKLADLARSHPIVVTNRIELLASVVELGVDVLFFYARDPSWSETLMAKKVNRKLAAQWIGSIASYSPDPRMTTVELATGEYVGDYLNKIDEFCGFKRGEKTGRVSTPQYHVKGGLPSGIRGTSVYGNLWNAAMTNTVRKLARRILGYDPVIEVALKGDDALLIAKHPAELYVLRVCYAACNLDGNDEKFGISKGQGEFLRDEYSASGVRGWSARLIPSITQFKPWSGGTWDPNEDFKTILTGIHAVERRAGQPLPGIVDAAVRKWTLVTRQSSAWLSLPTRLGGLGLLPWRGLVPSRLLPKTRRPLMRFGVSNTPAPTWVKMTPDQHKVLCDTAMTLKTHDIDVPGTAQVFSRPWVAAVRRTRVTWRFDDIFLKVSIPVMAPTIHDRARAEGSWPEARERNDSPKDDNFPDLLRFLREYTLVKRSAEYSDLKLRSLGDYLSEQFPLFWQKVQHFESRGWHRTDAIELAKGCVPSEPVMGLNPMLTVFVQQLIRPSVLKLRKRREIAATLSLLTLFAVEAVRSSPINRLYLW</sequence>
<dbReference type="GO" id="GO:0003723">
    <property type="term" value="F:RNA binding"/>
    <property type="evidence" value="ECO:0007669"/>
    <property type="project" value="InterPro"/>
</dbReference>
<evidence type="ECO:0000256" key="5">
    <source>
        <dbReference type="RuleBase" id="RU364050"/>
    </source>
</evidence>
<organism evidence="6">
    <name type="scientific">Beihai toti-like virus 1</name>
    <dbReference type="NCBI Taxonomy" id="1922731"/>
    <lineage>
        <taxon>Viruses</taxon>
        <taxon>Riboviria</taxon>
    </lineage>
</organism>
<dbReference type="EMBL" id="KX882947">
    <property type="protein sequence ID" value="APG75991.1"/>
    <property type="molecule type" value="Genomic_RNA"/>
</dbReference>
<dbReference type="InterPro" id="IPR043502">
    <property type="entry name" value="DNA/RNA_pol_sf"/>
</dbReference>
<evidence type="ECO:0000256" key="3">
    <source>
        <dbReference type="ARBA" id="ARBA00022741"/>
    </source>
</evidence>
<keyword evidence="1 5" id="KW-0808">Transferase</keyword>
<comment type="catalytic activity">
    <reaction evidence="4 5">
        <text>RNA(n) + a ribonucleoside 5'-triphosphate = RNA(n+1) + diphosphate</text>
        <dbReference type="Rhea" id="RHEA:21248"/>
        <dbReference type="Rhea" id="RHEA-COMP:14527"/>
        <dbReference type="Rhea" id="RHEA-COMP:17342"/>
        <dbReference type="ChEBI" id="CHEBI:33019"/>
        <dbReference type="ChEBI" id="CHEBI:61557"/>
        <dbReference type="ChEBI" id="CHEBI:140395"/>
        <dbReference type="EC" id="2.7.7.48"/>
    </reaction>
</comment>
<evidence type="ECO:0000256" key="1">
    <source>
        <dbReference type="ARBA" id="ARBA00022679"/>
    </source>
</evidence>
<dbReference type="GO" id="GO:0006351">
    <property type="term" value="P:DNA-templated transcription"/>
    <property type="evidence" value="ECO:0007669"/>
    <property type="project" value="InterPro"/>
</dbReference>
<evidence type="ECO:0000256" key="2">
    <source>
        <dbReference type="ARBA" id="ARBA00022695"/>
    </source>
</evidence>
<dbReference type="Pfam" id="PF02123">
    <property type="entry name" value="RdRP_4"/>
    <property type="match status" value="1"/>
</dbReference>
<reference evidence="6" key="1">
    <citation type="journal article" date="2016" name="Nature">
        <title>Redefining the invertebrate RNA virosphere.</title>
        <authorList>
            <person name="Shi M."/>
            <person name="Lin X.D."/>
            <person name="Tian J.H."/>
            <person name="Chen L.J."/>
            <person name="Chen X."/>
            <person name="Li C.X."/>
            <person name="Qin X.C."/>
            <person name="Li J."/>
            <person name="Cao J.P."/>
            <person name="Eden J.S."/>
            <person name="Buchmann J."/>
            <person name="Wang W."/>
            <person name="Xu J."/>
            <person name="Holmes E.C."/>
            <person name="Zhang Y.Z."/>
        </authorList>
    </citation>
    <scope>NUCLEOTIDE SEQUENCE</scope>
    <source>
        <strain evidence="6">BHXun20321</strain>
    </source>
</reference>
<keyword evidence="5" id="KW-0693">Viral RNA replication</keyword>
<dbReference type="InterPro" id="IPR001795">
    <property type="entry name" value="RNA-dir_pol_luteovirus"/>
</dbReference>